<name>A0A2N5T3W6_9BASI</name>
<evidence type="ECO:0000313" key="2">
    <source>
        <dbReference type="EMBL" id="PLW20154.1"/>
    </source>
</evidence>
<protein>
    <submittedName>
        <fullName evidence="2">Uncharacterized protein</fullName>
    </submittedName>
</protein>
<sequence length="426" mass="46039">MNSSDHPTRTTTPAEQDNWPTLHHSTIQGPPISSTLVGHLGSPSVVYSSDLSSDDNTSKSDNLDPVINQPQAKAAERNLINGSVWTPIATGPQLSIAKTNQILNKPPVTSKPTSVPKRCSRCLSQAKKKASQGTGKIYRAKNNSARKLLDSNNIPLAAETSLSTMSSANPQSNNPDYSSNGLSTEQLVAALDHEPAMELDNLLNLSSTLPPNMGVNPSLINSRGASQAIESNRSTSVPAPIERLGASNNQHPMPTMDKLACSIPQKTYSPQGSVPAINHMKEETETMMNIIDGQWALFLKEHSLNDTSLMKTTLSQAHSSQLLLQQAVALPALTGRTRQFKRCLNSRVRLVVGQALSNQSTCRRVGQACPISSWDRSHRTSRDRSDKSVRPVGSCFGRTVPVQQPVEHSCSSTARTTVFNRLMPAV</sequence>
<dbReference type="AlphaFoldDB" id="A0A2N5T3W6"/>
<feature type="compositionally biased region" description="Polar residues" evidence="1">
    <location>
        <begin position="1"/>
        <end position="36"/>
    </location>
</feature>
<keyword evidence="3" id="KW-1185">Reference proteome</keyword>
<organism evidence="2 3">
    <name type="scientific">Puccinia coronata f. sp. avenae</name>
    <dbReference type="NCBI Taxonomy" id="200324"/>
    <lineage>
        <taxon>Eukaryota</taxon>
        <taxon>Fungi</taxon>
        <taxon>Dikarya</taxon>
        <taxon>Basidiomycota</taxon>
        <taxon>Pucciniomycotina</taxon>
        <taxon>Pucciniomycetes</taxon>
        <taxon>Pucciniales</taxon>
        <taxon>Pucciniaceae</taxon>
        <taxon>Puccinia</taxon>
    </lineage>
</organism>
<evidence type="ECO:0000313" key="3">
    <source>
        <dbReference type="Proteomes" id="UP000235388"/>
    </source>
</evidence>
<dbReference type="Proteomes" id="UP000235388">
    <property type="component" value="Unassembled WGS sequence"/>
</dbReference>
<gene>
    <name evidence="2" type="ORF">PCANC_16648</name>
</gene>
<accession>A0A2N5T3W6</accession>
<feature type="region of interest" description="Disordered" evidence="1">
    <location>
        <begin position="1"/>
        <end position="37"/>
    </location>
</feature>
<reference evidence="2 3" key="1">
    <citation type="submission" date="2017-11" db="EMBL/GenBank/DDBJ databases">
        <title>De novo assembly and phasing of dikaryotic genomes from two isolates of Puccinia coronata f. sp. avenae, the causal agent of oat crown rust.</title>
        <authorList>
            <person name="Miller M.E."/>
            <person name="Zhang Y."/>
            <person name="Omidvar V."/>
            <person name="Sperschneider J."/>
            <person name="Schwessinger B."/>
            <person name="Raley C."/>
            <person name="Palmer J.M."/>
            <person name="Garnica D."/>
            <person name="Upadhyaya N."/>
            <person name="Rathjen J."/>
            <person name="Taylor J.M."/>
            <person name="Park R.F."/>
            <person name="Dodds P.N."/>
            <person name="Hirsch C.D."/>
            <person name="Kianian S.F."/>
            <person name="Figueroa M."/>
        </authorList>
    </citation>
    <scope>NUCLEOTIDE SEQUENCE [LARGE SCALE GENOMIC DNA]</scope>
    <source>
        <strain evidence="2">12NC29</strain>
    </source>
</reference>
<proteinExistence type="predicted"/>
<dbReference type="EMBL" id="PGCJ01000802">
    <property type="protein sequence ID" value="PLW20154.1"/>
    <property type="molecule type" value="Genomic_DNA"/>
</dbReference>
<evidence type="ECO:0000256" key="1">
    <source>
        <dbReference type="SAM" id="MobiDB-lite"/>
    </source>
</evidence>
<comment type="caution">
    <text evidence="2">The sequence shown here is derived from an EMBL/GenBank/DDBJ whole genome shotgun (WGS) entry which is preliminary data.</text>
</comment>